<gene>
    <name evidence="2" type="ORF">COCON_G00166650</name>
</gene>
<keyword evidence="1" id="KW-1133">Transmembrane helix</keyword>
<evidence type="ECO:0000256" key="1">
    <source>
        <dbReference type="SAM" id="Phobius"/>
    </source>
</evidence>
<sequence>MLIPSWKGKFYGRAVLGPIVVQEADTDVMLESHGSLKTDHQAGGGSGAVAMAGVVAVLGLVCLIVLEWRHYKPIAL</sequence>
<dbReference type="Proteomes" id="UP001152803">
    <property type="component" value="Unassembled WGS sequence"/>
</dbReference>
<comment type="caution">
    <text evidence="2">The sequence shown here is derived from an EMBL/GenBank/DDBJ whole genome shotgun (WGS) entry which is preliminary data.</text>
</comment>
<keyword evidence="1" id="KW-0472">Membrane</keyword>
<evidence type="ECO:0000313" key="2">
    <source>
        <dbReference type="EMBL" id="KAJ8260942.1"/>
    </source>
</evidence>
<evidence type="ECO:0000313" key="3">
    <source>
        <dbReference type="Proteomes" id="UP001152803"/>
    </source>
</evidence>
<protein>
    <submittedName>
        <fullName evidence="2">Uncharacterized protein</fullName>
    </submittedName>
</protein>
<dbReference type="AlphaFoldDB" id="A0A9Q1HS36"/>
<dbReference type="EMBL" id="JAFJMO010000012">
    <property type="protein sequence ID" value="KAJ8260942.1"/>
    <property type="molecule type" value="Genomic_DNA"/>
</dbReference>
<feature type="transmembrane region" description="Helical" evidence="1">
    <location>
        <begin position="45"/>
        <end position="66"/>
    </location>
</feature>
<keyword evidence="1" id="KW-0812">Transmembrane</keyword>
<organism evidence="2 3">
    <name type="scientific">Conger conger</name>
    <name type="common">Conger eel</name>
    <name type="synonym">Muraena conger</name>
    <dbReference type="NCBI Taxonomy" id="82655"/>
    <lineage>
        <taxon>Eukaryota</taxon>
        <taxon>Metazoa</taxon>
        <taxon>Chordata</taxon>
        <taxon>Craniata</taxon>
        <taxon>Vertebrata</taxon>
        <taxon>Euteleostomi</taxon>
        <taxon>Actinopterygii</taxon>
        <taxon>Neopterygii</taxon>
        <taxon>Teleostei</taxon>
        <taxon>Anguilliformes</taxon>
        <taxon>Congridae</taxon>
        <taxon>Conger</taxon>
    </lineage>
</organism>
<accession>A0A9Q1HS36</accession>
<reference evidence="2" key="1">
    <citation type="journal article" date="2023" name="Science">
        <title>Genome structures resolve the early diversification of teleost fishes.</title>
        <authorList>
            <person name="Parey E."/>
            <person name="Louis A."/>
            <person name="Montfort J."/>
            <person name="Bouchez O."/>
            <person name="Roques C."/>
            <person name="Iampietro C."/>
            <person name="Lluch J."/>
            <person name="Castinel A."/>
            <person name="Donnadieu C."/>
            <person name="Desvignes T."/>
            <person name="Floi Bucao C."/>
            <person name="Jouanno E."/>
            <person name="Wen M."/>
            <person name="Mejri S."/>
            <person name="Dirks R."/>
            <person name="Jansen H."/>
            <person name="Henkel C."/>
            <person name="Chen W.J."/>
            <person name="Zahm M."/>
            <person name="Cabau C."/>
            <person name="Klopp C."/>
            <person name="Thompson A.W."/>
            <person name="Robinson-Rechavi M."/>
            <person name="Braasch I."/>
            <person name="Lecointre G."/>
            <person name="Bobe J."/>
            <person name="Postlethwait J.H."/>
            <person name="Berthelot C."/>
            <person name="Roest Crollius H."/>
            <person name="Guiguen Y."/>
        </authorList>
    </citation>
    <scope>NUCLEOTIDE SEQUENCE</scope>
    <source>
        <strain evidence="2">Concon-B</strain>
    </source>
</reference>
<keyword evidence="3" id="KW-1185">Reference proteome</keyword>
<name>A0A9Q1HS36_CONCO</name>
<dbReference type="OrthoDB" id="10621972at2759"/>
<proteinExistence type="predicted"/>